<feature type="compositionally biased region" description="Pro residues" evidence="1">
    <location>
        <begin position="36"/>
        <end position="49"/>
    </location>
</feature>
<protein>
    <recommendedName>
        <fullName evidence="4">Phospholipid scramblase</fullName>
    </recommendedName>
</protein>
<dbReference type="AlphaFoldDB" id="A0AAN8S046"/>
<feature type="region of interest" description="Disordered" evidence="1">
    <location>
        <begin position="12"/>
        <end position="93"/>
    </location>
</feature>
<accession>A0AAN8S046</accession>
<evidence type="ECO:0000313" key="3">
    <source>
        <dbReference type="Proteomes" id="UP001372834"/>
    </source>
</evidence>
<evidence type="ECO:0008006" key="4">
    <source>
        <dbReference type="Google" id="ProtNLM"/>
    </source>
</evidence>
<proteinExistence type="predicted"/>
<dbReference type="EMBL" id="JAWJWE010000040">
    <property type="protein sequence ID" value="KAK6619407.1"/>
    <property type="molecule type" value="Genomic_DNA"/>
</dbReference>
<evidence type="ECO:0000256" key="1">
    <source>
        <dbReference type="SAM" id="MobiDB-lite"/>
    </source>
</evidence>
<comment type="caution">
    <text evidence="2">The sequence shown here is derived from an EMBL/GenBank/DDBJ whole genome shotgun (WGS) entry which is preliminary data.</text>
</comment>
<gene>
    <name evidence="2" type="ORF">RUM43_012164</name>
</gene>
<organism evidence="2 3">
    <name type="scientific">Polyplax serrata</name>
    <name type="common">Common mouse louse</name>
    <dbReference type="NCBI Taxonomy" id="468196"/>
    <lineage>
        <taxon>Eukaryota</taxon>
        <taxon>Metazoa</taxon>
        <taxon>Ecdysozoa</taxon>
        <taxon>Arthropoda</taxon>
        <taxon>Hexapoda</taxon>
        <taxon>Insecta</taxon>
        <taxon>Pterygota</taxon>
        <taxon>Neoptera</taxon>
        <taxon>Paraneoptera</taxon>
        <taxon>Psocodea</taxon>
        <taxon>Troctomorpha</taxon>
        <taxon>Phthiraptera</taxon>
        <taxon>Anoplura</taxon>
        <taxon>Polyplacidae</taxon>
        <taxon>Polyplax</taxon>
    </lineage>
</organism>
<dbReference type="Proteomes" id="UP001372834">
    <property type="component" value="Unassembled WGS sequence"/>
</dbReference>
<reference evidence="2 3" key="1">
    <citation type="submission" date="2023-10" db="EMBL/GenBank/DDBJ databases">
        <title>Genomes of two closely related lineages of the louse Polyplax serrata with different host specificities.</title>
        <authorList>
            <person name="Martinu J."/>
            <person name="Tarabai H."/>
            <person name="Stefka J."/>
            <person name="Hypsa V."/>
        </authorList>
    </citation>
    <scope>NUCLEOTIDE SEQUENCE [LARGE SCALE GENOMIC DNA]</scope>
    <source>
        <strain evidence="2">HR10_N</strain>
    </source>
</reference>
<feature type="compositionally biased region" description="Low complexity" evidence="1">
    <location>
        <begin position="63"/>
        <end position="75"/>
    </location>
</feature>
<name>A0AAN8S046_POLSC</name>
<evidence type="ECO:0000313" key="2">
    <source>
        <dbReference type="EMBL" id="KAK6619407.1"/>
    </source>
</evidence>
<sequence length="131" mass="14388">MSYMDQGNNYSVGYYPNPNQGPPEPYGNPGYYNGPQPFPTHQFPPPVQNSPPGQFYGPGPGYGQPSYGQPSYGPPVMNQPQLGGDWMPMPQGPPNCPPGLEYLMSLSNLFVKQKVEFLEAITGRVSEFVRS</sequence>